<evidence type="ECO:0008006" key="3">
    <source>
        <dbReference type="Google" id="ProtNLM"/>
    </source>
</evidence>
<gene>
    <name evidence="1" type="ORF">HNQ92_001586</name>
</gene>
<organism evidence="1 2">
    <name type="scientific">Rhabdobacter roseus</name>
    <dbReference type="NCBI Taxonomy" id="1655419"/>
    <lineage>
        <taxon>Bacteria</taxon>
        <taxon>Pseudomonadati</taxon>
        <taxon>Bacteroidota</taxon>
        <taxon>Cytophagia</taxon>
        <taxon>Cytophagales</taxon>
        <taxon>Cytophagaceae</taxon>
        <taxon>Rhabdobacter</taxon>
    </lineage>
</organism>
<name>A0A840TTY6_9BACT</name>
<sequence length="241" mass="28214">MIVKAIPTGWEVIYQRAHGLLAAQLAHHWKWDEAPLYWTHTLLAIAEHDDGLAEAQSPHNLTEAGAPKHFMQLGYTPEQYRNVMEIASSKSRWNALMTSMHLTFLYSNTKEDKELLKFLEEQLEYQRVLLKGLNIQKHQAERMYYFVEWCDALSLLLCMDRVQPDQRKMEISQGPDGTFHQLWQGPTGELRVEPWPFKENKFVVDVEYRNLDQLQFESIKALSEGLQKAPVQVRKWKFAKS</sequence>
<reference evidence="1 2" key="1">
    <citation type="submission" date="2020-08" db="EMBL/GenBank/DDBJ databases">
        <title>Genomic Encyclopedia of Type Strains, Phase IV (KMG-IV): sequencing the most valuable type-strain genomes for metagenomic binning, comparative biology and taxonomic classification.</title>
        <authorList>
            <person name="Goeker M."/>
        </authorList>
    </citation>
    <scope>NUCLEOTIDE SEQUENCE [LARGE SCALE GENOMIC DNA]</scope>
    <source>
        <strain evidence="1 2">DSM 105074</strain>
    </source>
</reference>
<keyword evidence="2" id="KW-1185">Reference proteome</keyword>
<evidence type="ECO:0000313" key="1">
    <source>
        <dbReference type="EMBL" id="MBB5283460.1"/>
    </source>
</evidence>
<comment type="caution">
    <text evidence="1">The sequence shown here is derived from an EMBL/GenBank/DDBJ whole genome shotgun (WGS) entry which is preliminary data.</text>
</comment>
<protein>
    <recommendedName>
        <fullName evidence="3">DUF3891 family protein</fullName>
    </recommendedName>
</protein>
<proteinExistence type="predicted"/>
<dbReference type="RefSeq" id="WP_184172871.1">
    <property type="nucleotide sequence ID" value="NZ_JACHGF010000002.1"/>
</dbReference>
<accession>A0A840TTY6</accession>
<dbReference type="Proteomes" id="UP000557307">
    <property type="component" value="Unassembled WGS sequence"/>
</dbReference>
<dbReference type="EMBL" id="JACHGF010000002">
    <property type="protein sequence ID" value="MBB5283460.1"/>
    <property type="molecule type" value="Genomic_DNA"/>
</dbReference>
<evidence type="ECO:0000313" key="2">
    <source>
        <dbReference type="Proteomes" id="UP000557307"/>
    </source>
</evidence>
<dbReference type="Pfam" id="PF13030">
    <property type="entry name" value="DUF3891"/>
    <property type="match status" value="1"/>
</dbReference>
<dbReference type="AlphaFoldDB" id="A0A840TTY6"/>
<dbReference type="InterPro" id="IPR024992">
    <property type="entry name" value="DUF3891"/>
</dbReference>